<dbReference type="Gene3D" id="3.30.420.10">
    <property type="entry name" value="Ribonuclease H-like superfamily/Ribonuclease H"/>
    <property type="match status" value="1"/>
</dbReference>
<organism evidence="4">
    <name type="scientific">Taenia asiatica</name>
    <name type="common">Asian tapeworm</name>
    <dbReference type="NCBI Taxonomy" id="60517"/>
    <lineage>
        <taxon>Eukaryota</taxon>
        <taxon>Metazoa</taxon>
        <taxon>Spiralia</taxon>
        <taxon>Lophotrochozoa</taxon>
        <taxon>Platyhelminthes</taxon>
        <taxon>Cestoda</taxon>
        <taxon>Eucestoda</taxon>
        <taxon>Cyclophyllidea</taxon>
        <taxon>Taeniidae</taxon>
        <taxon>Taenia</taxon>
    </lineage>
</organism>
<dbReference type="PANTHER" id="PTHR37984">
    <property type="entry name" value="PROTEIN CBG26694"/>
    <property type="match status" value="1"/>
</dbReference>
<dbReference type="Proteomes" id="UP000282613">
    <property type="component" value="Unassembled WGS sequence"/>
</dbReference>
<reference evidence="2 3" key="2">
    <citation type="submission" date="2018-11" db="EMBL/GenBank/DDBJ databases">
        <authorList>
            <consortium name="Pathogen Informatics"/>
        </authorList>
    </citation>
    <scope>NUCLEOTIDE SEQUENCE [LARGE SCALE GENOMIC DNA]</scope>
</reference>
<dbReference type="SUPFAM" id="SSF53098">
    <property type="entry name" value="Ribonuclease H-like"/>
    <property type="match status" value="1"/>
</dbReference>
<evidence type="ECO:0000313" key="3">
    <source>
        <dbReference type="Proteomes" id="UP000282613"/>
    </source>
</evidence>
<gene>
    <name evidence="2" type="ORF">TASK_LOCUS3081</name>
</gene>
<evidence type="ECO:0000313" key="4">
    <source>
        <dbReference type="WBParaSite" id="TASK_0000308001-mRNA-1"/>
    </source>
</evidence>
<dbReference type="AlphaFoldDB" id="A0A0R3W086"/>
<keyword evidence="3" id="KW-1185">Reference proteome</keyword>
<protein>
    <submittedName>
        <fullName evidence="4">Integrase catalytic domain-containing protein</fullName>
    </submittedName>
</protein>
<accession>A0A0R3W086</accession>
<dbReference type="GO" id="GO:0003676">
    <property type="term" value="F:nucleic acid binding"/>
    <property type="evidence" value="ECO:0007669"/>
    <property type="project" value="InterPro"/>
</dbReference>
<feature type="domain" description="Integrase catalytic" evidence="1">
    <location>
        <begin position="1"/>
        <end position="71"/>
    </location>
</feature>
<dbReference type="PROSITE" id="PS50994">
    <property type="entry name" value="INTEGRASE"/>
    <property type="match status" value="1"/>
</dbReference>
<name>A0A0R3W086_TAEAS</name>
<evidence type="ECO:0000259" key="1">
    <source>
        <dbReference type="PROSITE" id="PS50994"/>
    </source>
</evidence>
<sequence length="71" mass="8100">MADYFMKVSNTEPIKSQDAETVASVFFTRWICQHEVPESSHSDQGPNFESRLLTELCKILGISKTRTTPKH</sequence>
<reference evidence="4" key="1">
    <citation type="submission" date="2017-02" db="UniProtKB">
        <authorList>
            <consortium name="WormBaseParasite"/>
        </authorList>
    </citation>
    <scope>IDENTIFICATION</scope>
</reference>
<dbReference type="WBParaSite" id="TASK_0000308001-mRNA-1">
    <property type="protein sequence ID" value="TASK_0000308001-mRNA-1"/>
    <property type="gene ID" value="TASK_0000308001"/>
</dbReference>
<dbReference type="PANTHER" id="PTHR37984:SF15">
    <property type="entry name" value="INTEGRASE CATALYTIC DOMAIN-CONTAINING PROTEIN"/>
    <property type="match status" value="1"/>
</dbReference>
<dbReference type="OrthoDB" id="10047254at2759"/>
<dbReference type="GO" id="GO:0015074">
    <property type="term" value="P:DNA integration"/>
    <property type="evidence" value="ECO:0007669"/>
    <property type="project" value="InterPro"/>
</dbReference>
<dbReference type="EMBL" id="UYRS01005458">
    <property type="protein sequence ID" value="VDK27140.1"/>
    <property type="molecule type" value="Genomic_DNA"/>
</dbReference>
<dbReference type="STRING" id="60517.A0A0R3W086"/>
<dbReference type="InterPro" id="IPR001584">
    <property type="entry name" value="Integrase_cat-core"/>
</dbReference>
<dbReference type="InterPro" id="IPR036397">
    <property type="entry name" value="RNaseH_sf"/>
</dbReference>
<proteinExistence type="predicted"/>
<dbReference type="InterPro" id="IPR012337">
    <property type="entry name" value="RNaseH-like_sf"/>
</dbReference>
<evidence type="ECO:0000313" key="2">
    <source>
        <dbReference type="EMBL" id="VDK27140.1"/>
    </source>
</evidence>
<dbReference type="InterPro" id="IPR050951">
    <property type="entry name" value="Retrovirus_Pol_polyprotein"/>
</dbReference>